<evidence type="ECO:0000256" key="2">
    <source>
        <dbReference type="ARBA" id="ARBA00022723"/>
    </source>
</evidence>
<evidence type="ECO:0000313" key="9">
    <source>
        <dbReference type="EMBL" id="JAS85631.1"/>
    </source>
</evidence>
<dbReference type="GO" id="GO:0004222">
    <property type="term" value="F:metalloendopeptidase activity"/>
    <property type="evidence" value="ECO:0007669"/>
    <property type="project" value="UniProtKB-UniRule"/>
</dbReference>
<feature type="active site" evidence="6">
    <location>
        <position position="145"/>
    </location>
</feature>
<dbReference type="PANTHER" id="PTHR10127:SF780">
    <property type="entry name" value="METALLOENDOPEPTIDASE"/>
    <property type="match status" value="1"/>
</dbReference>
<keyword evidence="3 6" id="KW-0378">Hydrolase</keyword>
<evidence type="ECO:0000256" key="1">
    <source>
        <dbReference type="ARBA" id="ARBA00022670"/>
    </source>
</evidence>
<dbReference type="Gene3D" id="3.40.390.10">
    <property type="entry name" value="Collagenase (Catalytic Domain)"/>
    <property type="match status" value="1"/>
</dbReference>
<dbReference type="EC" id="3.4.24.-" evidence="7"/>
<feature type="signal peptide" evidence="7">
    <location>
        <begin position="1"/>
        <end position="17"/>
    </location>
</feature>
<dbReference type="AlphaFoldDB" id="A0A1B6IFE3"/>
<dbReference type="GO" id="GO:0008270">
    <property type="term" value="F:zinc ion binding"/>
    <property type="evidence" value="ECO:0007669"/>
    <property type="project" value="UniProtKB-UniRule"/>
</dbReference>
<comment type="cofactor">
    <cofactor evidence="6 7">
        <name>Zn(2+)</name>
        <dbReference type="ChEBI" id="CHEBI:29105"/>
    </cofactor>
    <text evidence="6 7">Binds 1 zinc ion per subunit.</text>
</comment>
<feature type="binding site" evidence="6">
    <location>
        <position position="154"/>
    </location>
    <ligand>
        <name>Zn(2+)</name>
        <dbReference type="ChEBI" id="CHEBI:29105"/>
        <note>catalytic</note>
    </ligand>
</feature>
<protein>
    <recommendedName>
        <fullName evidence="7">Metalloendopeptidase</fullName>
        <ecNumber evidence="7">3.4.24.-</ecNumber>
    </recommendedName>
</protein>
<keyword evidence="5 6" id="KW-0482">Metalloprotease</keyword>
<dbReference type="InterPro" id="IPR024079">
    <property type="entry name" value="MetalloPept_cat_dom_sf"/>
</dbReference>
<feature type="binding site" evidence="6">
    <location>
        <position position="148"/>
    </location>
    <ligand>
        <name>Zn(2+)</name>
        <dbReference type="ChEBI" id="CHEBI:29105"/>
        <note>catalytic</note>
    </ligand>
</feature>
<feature type="non-terminal residue" evidence="9">
    <location>
        <position position="220"/>
    </location>
</feature>
<dbReference type="GO" id="GO:0006508">
    <property type="term" value="P:proteolysis"/>
    <property type="evidence" value="ECO:0007669"/>
    <property type="project" value="UniProtKB-KW"/>
</dbReference>
<feature type="domain" description="Peptidase M12A" evidence="8">
    <location>
        <begin position="49"/>
        <end position="220"/>
    </location>
</feature>
<keyword evidence="7" id="KW-0732">Signal</keyword>
<dbReference type="SMART" id="SM00235">
    <property type="entry name" value="ZnMc"/>
    <property type="match status" value="1"/>
</dbReference>
<comment type="caution">
    <text evidence="6">Lacks conserved residue(s) required for the propagation of feature annotation.</text>
</comment>
<dbReference type="PRINTS" id="PR00480">
    <property type="entry name" value="ASTACIN"/>
</dbReference>
<evidence type="ECO:0000256" key="3">
    <source>
        <dbReference type="ARBA" id="ARBA00022801"/>
    </source>
</evidence>
<dbReference type="SUPFAM" id="SSF55486">
    <property type="entry name" value="Metalloproteases ('zincins'), catalytic domain"/>
    <property type="match status" value="1"/>
</dbReference>
<proteinExistence type="predicted"/>
<dbReference type="PROSITE" id="PS51864">
    <property type="entry name" value="ASTACIN"/>
    <property type="match status" value="1"/>
</dbReference>
<evidence type="ECO:0000256" key="7">
    <source>
        <dbReference type="RuleBase" id="RU361183"/>
    </source>
</evidence>
<gene>
    <name evidence="9" type="ORF">g.1295</name>
</gene>
<dbReference type="PANTHER" id="PTHR10127">
    <property type="entry name" value="DISCOIDIN, CUB, EGF, LAMININ , AND ZINC METALLOPROTEASE DOMAIN CONTAINING"/>
    <property type="match status" value="1"/>
</dbReference>
<organism evidence="9">
    <name type="scientific">Homalodisca liturata</name>
    <dbReference type="NCBI Taxonomy" id="320908"/>
    <lineage>
        <taxon>Eukaryota</taxon>
        <taxon>Metazoa</taxon>
        <taxon>Ecdysozoa</taxon>
        <taxon>Arthropoda</taxon>
        <taxon>Hexapoda</taxon>
        <taxon>Insecta</taxon>
        <taxon>Pterygota</taxon>
        <taxon>Neoptera</taxon>
        <taxon>Paraneoptera</taxon>
        <taxon>Hemiptera</taxon>
        <taxon>Auchenorrhyncha</taxon>
        <taxon>Membracoidea</taxon>
        <taxon>Cicadellidae</taxon>
        <taxon>Cicadellinae</taxon>
        <taxon>Proconiini</taxon>
        <taxon>Homalodisca</taxon>
    </lineage>
</organism>
<dbReference type="Pfam" id="PF01400">
    <property type="entry name" value="Astacin"/>
    <property type="match status" value="1"/>
</dbReference>
<dbReference type="EMBL" id="GECU01022075">
    <property type="protein sequence ID" value="JAS85631.1"/>
    <property type="molecule type" value="Transcribed_RNA"/>
</dbReference>
<evidence type="ECO:0000256" key="5">
    <source>
        <dbReference type="ARBA" id="ARBA00023049"/>
    </source>
</evidence>
<accession>A0A1B6IFE3</accession>
<name>A0A1B6IFE3_9HEMI</name>
<sequence length="220" mass="25437">IYTTVFILIICFTSVLQKPLNSTGNTSDHSQSPIPTRNKPRRNLLQQRSFVLNRKRLWPNALVPYEVDKKFDAWEQMKIQKAIKLFHIVSCVRFVPRTNQKDYVKFVWSKNECHSVLGQVGGAQDIALSDDCLYKPGYRGAVVHEMMHALGFIHEHQRLDRDCYVIVTGYGKSLHNLIQIAGTDSRFPYDFNSIMHYRQRDYLKGIYGEILGTQDIALSD</sequence>
<evidence type="ECO:0000256" key="4">
    <source>
        <dbReference type="ARBA" id="ARBA00022833"/>
    </source>
</evidence>
<dbReference type="InterPro" id="IPR006026">
    <property type="entry name" value="Peptidase_Metallo"/>
</dbReference>
<feature type="binding site" evidence="6">
    <location>
        <position position="144"/>
    </location>
    <ligand>
        <name>Zn(2+)</name>
        <dbReference type="ChEBI" id="CHEBI:29105"/>
        <note>catalytic</note>
    </ligand>
</feature>
<feature type="non-terminal residue" evidence="9">
    <location>
        <position position="1"/>
    </location>
</feature>
<evidence type="ECO:0000259" key="8">
    <source>
        <dbReference type="PROSITE" id="PS51864"/>
    </source>
</evidence>
<evidence type="ECO:0000256" key="6">
    <source>
        <dbReference type="PROSITE-ProRule" id="PRU01211"/>
    </source>
</evidence>
<reference evidence="9" key="1">
    <citation type="submission" date="2015-11" db="EMBL/GenBank/DDBJ databases">
        <title>De novo transcriptome assembly of four potential Pierce s Disease insect vectors from Arizona vineyards.</title>
        <authorList>
            <person name="Tassone E.E."/>
        </authorList>
    </citation>
    <scope>NUCLEOTIDE SEQUENCE</scope>
</reference>
<keyword evidence="4 6" id="KW-0862">Zinc</keyword>
<feature type="chain" id="PRO_5008447298" description="Metalloendopeptidase" evidence="7">
    <location>
        <begin position="18"/>
        <end position="220"/>
    </location>
</feature>
<keyword evidence="2 6" id="KW-0479">Metal-binding</keyword>
<keyword evidence="1 6" id="KW-0645">Protease</keyword>
<dbReference type="InterPro" id="IPR001506">
    <property type="entry name" value="Peptidase_M12A"/>
</dbReference>